<evidence type="ECO:0000313" key="3">
    <source>
        <dbReference type="EMBL" id="HIR92896.1"/>
    </source>
</evidence>
<evidence type="ECO:0000259" key="2">
    <source>
        <dbReference type="Pfam" id="PF13556"/>
    </source>
</evidence>
<dbReference type="Gene3D" id="1.10.10.2840">
    <property type="entry name" value="PucR C-terminal helix-turn-helix domain"/>
    <property type="match status" value="1"/>
</dbReference>
<protein>
    <submittedName>
        <fullName evidence="3">PucR family transcriptional regulator</fullName>
    </submittedName>
</protein>
<organism evidence="3 4">
    <name type="scientific">Candidatus Egerieimonas intestinavium</name>
    <dbReference type="NCBI Taxonomy" id="2840777"/>
    <lineage>
        <taxon>Bacteria</taxon>
        <taxon>Bacillati</taxon>
        <taxon>Bacillota</taxon>
        <taxon>Clostridia</taxon>
        <taxon>Lachnospirales</taxon>
        <taxon>Lachnospiraceae</taxon>
        <taxon>Lachnospiraceae incertae sedis</taxon>
        <taxon>Candidatus Egerieimonas</taxon>
    </lineage>
</organism>
<dbReference type="EMBL" id="DVHU01000054">
    <property type="protein sequence ID" value="HIR92896.1"/>
    <property type="molecule type" value="Genomic_DNA"/>
</dbReference>
<dbReference type="AlphaFoldDB" id="A0A9D1EJC5"/>
<accession>A0A9D1EJC5</accession>
<feature type="domain" description="Purine catabolism PurC-like" evidence="1">
    <location>
        <begin position="7"/>
        <end position="130"/>
    </location>
</feature>
<proteinExistence type="predicted"/>
<dbReference type="Proteomes" id="UP000886841">
    <property type="component" value="Unassembled WGS sequence"/>
</dbReference>
<reference evidence="3" key="1">
    <citation type="submission" date="2020-10" db="EMBL/GenBank/DDBJ databases">
        <authorList>
            <person name="Gilroy R."/>
        </authorList>
    </citation>
    <scope>NUCLEOTIDE SEQUENCE</scope>
    <source>
        <strain evidence="3">ChiSxjej1B13-7041</strain>
    </source>
</reference>
<evidence type="ECO:0000313" key="4">
    <source>
        <dbReference type="Proteomes" id="UP000886841"/>
    </source>
</evidence>
<dbReference type="InterPro" id="IPR042070">
    <property type="entry name" value="PucR_C-HTH_sf"/>
</dbReference>
<evidence type="ECO:0000259" key="1">
    <source>
        <dbReference type="Pfam" id="PF07905"/>
    </source>
</evidence>
<dbReference type="InterPro" id="IPR051448">
    <property type="entry name" value="CdaR-like_regulators"/>
</dbReference>
<dbReference type="InterPro" id="IPR012914">
    <property type="entry name" value="PucR_dom"/>
</dbReference>
<name>A0A9D1EJC5_9FIRM</name>
<dbReference type="PANTHER" id="PTHR33744:SF1">
    <property type="entry name" value="DNA-BINDING TRANSCRIPTIONAL ACTIVATOR ADER"/>
    <property type="match status" value="1"/>
</dbReference>
<dbReference type="Pfam" id="PF07905">
    <property type="entry name" value="PucR"/>
    <property type="match status" value="1"/>
</dbReference>
<dbReference type="PANTHER" id="PTHR33744">
    <property type="entry name" value="CARBOHYDRATE DIACID REGULATOR"/>
    <property type="match status" value="1"/>
</dbReference>
<reference evidence="3" key="2">
    <citation type="journal article" date="2021" name="PeerJ">
        <title>Extensive microbial diversity within the chicken gut microbiome revealed by metagenomics and culture.</title>
        <authorList>
            <person name="Gilroy R."/>
            <person name="Ravi A."/>
            <person name="Getino M."/>
            <person name="Pursley I."/>
            <person name="Horton D.L."/>
            <person name="Alikhan N.F."/>
            <person name="Baker D."/>
            <person name="Gharbi K."/>
            <person name="Hall N."/>
            <person name="Watson M."/>
            <person name="Adriaenssens E.M."/>
            <person name="Foster-Nyarko E."/>
            <person name="Jarju S."/>
            <person name="Secka A."/>
            <person name="Antonio M."/>
            <person name="Oren A."/>
            <person name="Chaudhuri R.R."/>
            <person name="La Ragione R."/>
            <person name="Hildebrand F."/>
            <person name="Pallen M.J."/>
        </authorList>
    </citation>
    <scope>NUCLEOTIDE SEQUENCE</scope>
    <source>
        <strain evidence="3">ChiSxjej1B13-7041</strain>
    </source>
</reference>
<feature type="domain" description="PucR C-terminal helix-turn-helix" evidence="2">
    <location>
        <begin position="321"/>
        <end position="362"/>
    </location>
</feature>
<comment type="caution">
    <text evidence="3">The sequence shown here is derived from an EMBL/GenBank/DDBJ whole genome shotgun (WGS) entry which is preliminary data.</text>
</comment>
<dbReference type="Pfam" id="PF13556">
    <property type="entry name" value="HTH_30"/>
    <property type="match status" value="1"/>
</dbReference>
<dbReference type="InterPro" id="IPR025736">
    <property type="entry name" value="PucR_C-HTH_dom"/>
</dbReference>
<sequence>MPITVREVWQLEEFRVFRLVAGESGLDNKVCNVGILDYEYATEDRKLRKQWAFARNAFVISSFLFARNAPEKILDALKGLVEDGISGLAVKTIYYQELPQEALDYADQQGLPIFLFGRDEAYFEEIVVTIKAKMDEWDDKELLEERIERLLKGELTVTERNVLIWRILKADMRQYVVAYCQPKDKEKSRDAYSIYRSIQAGLMKCDTVFFYKGGFLLILDMRSCSGDLGAAVRRRMQFRKENFWIGLGNLHWIPEELNRAIEEGLCAQEYARRRECSWISFDRLGIYQILMPYYRDNWMRQYSRRLLGRIRQFDDQYEGELFKTIQSYVTYGGDVTRVAEELHLHKNTVRYRVNKVKELLDMEGEVSFNEQMMIAYKIYELYGEEEFFSEKN</sequence>
<gene>
    <name evidence="3" type="ORF">IAB98_05720</name>
</gene>